<feature type="region of interest" description="Disordered" evidence="1">
    <location>
        <begin position="162"/>
        <end position="188"/>
    </location>
</feature>
<name>A0ABD3HNH7_9MARC</name>
<evidence type="ECO:0000313" key="3">
    <source>
        <dbReference type="Proteomes" id="UP001633002"/>
    </source>
</evidence>
<dbReference type="PANTHER" id="PTHR35717">
    <property type="entry name" value="OS05G0156200 PROTEIN"/>
    <property type="match status" value="1"/>
</dbReference>
<organism evidence="2 3">
    <name type="scientific">Riccia sorocarpa</name>
    <dbReference type="NCBI Taxonomy" id="122646"/>
    <lineage>
        <taxon>Eukaryota</taxon>
        <taxon>Viridiplantae</taxon>
        <taxon>Streptophyta</taxon>
        <taxon>Embryophyta</taxon>
        <taxon>Marchantiophyta</taxon>
        <taxon>Marchantiopsida</taxon>
        <taxon>Marchantiidae</taxon>
        <taxon>Marchantiales</taxon>
        <taxon>Ricciaceae</taxon>
        <taxon>Riccia</taxon>
    </lineage>
</organism>
<gene>
    <name evidence="2" type="ORF">R1sor_005773</name>
</gene>
<feature type="compositionally biased region" description="Polar residues" evidence="1">
    <location>
        <begin position="304"/>
        <end position="315"/>
    </location>
</feature>
<keyword evidence="3" id="KW-1185">Reference proteome</keyword>
<sequence length="417" mass="44926">MSRSSPLLGKRRRGGDDEVFFDNYHTHKRYLTEVMASSMIGLSVGDSAVNQPPLAEVSLSPAQTETGGTGVSRSASSFPSNGDDTSTLDSPMSEDSDESVGYRLIRGTETVHYSGPASSDLASVNPATPCSARRFQRLPCHTPGHFQSVTLACRMYTSASTSPYAPSAWPRCPDSEGRLPPSPNDACQSADLRRATLLRNLQLRAQQPAQPNSPVTTPESRKSPDNADEQESVEEGGDQSSPNSGTYKFYNGYDHQVDQIGMDGDQTGMGSPSPCVFSNQVVRGSPRVRSLLLGVETVTPESAEMNTEISTSGQVGNEEISKAQPEQVTSRIGDDRSFKRSRCPRSPRSPRSPKTLVSSYAGYDVSSPKDGNVSDTESTFTRRSANRTSLSRNPSVCSRVGSSFSDVEAKRPVHAPR</sequence>
<evidence type="ECO:0000313" key="2">
    <source>
        <dbReference type="EMBL" id="KAL3692122.1"/>
    </source>
</evidence>
<feature type="compositionally biased region" description="Polar residues" evidence="1">
    <location>
        <begin position="204"/>
        <end position="218"/>
    </location>
</feature>
<feature type="compositionally biased region" description="Polar residues" evidence="1">
    <location>
        <begin position="60"/>
        <end position="90"/>
    </location>
</feature>
<reference evidence="2 3" key="1">
    <citation type="submission" date="2024-09" db="EMBL/GenBank/DDBJ databases">
        <title>Chromosome-scale assembly of Riccia sorocarpa.</title>
        <authorList>
            <person name="Paukszto L."/>
        </authorList>
    </citation>
    <scope>NUCLEOTIDE SEQUENCE [LARGE SCALE GENOMIC DNA]</scope>
    <source>
        <strain evidence="2">LP-2024</strain>
        <tissue evidence="2">Aerial parts of the thallus</tissue>
    </source>
</reference>
<feature type="compositionally biased region" description="Polar residues" evidence="1">
    <location>
        <begin position="373"/>
        <end position="405"/>
    </location>
</feature>
<proteinExistence type="predicted"/>
<protein>
    <submittedName>
        <fullName evidence="2">Uncharacterized protein</fullName>
    </submittedName>
</protein>
<dbReference type="PANTHER" id="PTHR35717:SF1">
    <property type="entry name" value="OS05G0156200 PROTEIN"/>
    <property type="match status" value="1"/>
</dbReference>
<comment type="caution">
    <text evidence="2">The sequence shown here is derived from an EMBL/GenBank/DDBJ whole genome shotgun (WGS) entry which is preliminary data.</text>
</comment>
<feature type="region of interest" description="Disordered" evidence="1">
    <location>
        <begin position="302"/>
        <end position="417"/>
    </location>
</feature>
<feature type="region of interest" description="Disordered" evidence="1">
    <location>
        <begin position="60"/>
        <end position="97"/>
    </location>
</feature>
<feature type="compositionally biased region" description="Acidic residues" evidence="1">
    <location>
        <begin position="226"/>
        <end position="237"/>
    </location>
</feature>
<feature type="region of interest" description="Disordered" evidence="1">
    <location>
        <begin position="204"/>
        <end position="251"/>
    </location>
</feature>
<evidence type="ECO:0000256" key="1">
    <source>
        <dbReference type="SAM" id="MobiDB-lite"/>
    </source>
</evidence>
<dbReference type="AlphaFoldDB" id="A0ABD3HNH7"/>
<accession>A0ABD3HNH7</accession>
<dbReference type="EMBL" id="JBJQOH010000003">
    <property type="protein sequence ID" value="KAL3692122.1"/>
    <property type="molecule type" value="Genomic_DNA"/>
</dbReference>
<dbReference type="Proteomes" id="UP001633002">
    <property type="component" value="Unassembled WGS sequence"/>
</dbReference>